<dbReference type="PROSITE" id="PS50830">
    <property type="entry name" value="TNASE_3"/>
    <property type="match status" value="1"/>
</dbReference>
<dbReference type="InterPro" id="IPR035437">
    <property type="entry name" value="SNase_OB-fold_sf"/>
</dbReference>
<accession>A0A5E8CLA7</accession>
<sequence>MGLCLSCAIYLSLRNKDSNIPLFDLKDKKFQAKVVDIYDGDTCHVVILFNMKWTKFKIRCLGYDTPEMKPPKDAKNRESLIDKAIKSRNYFLSRVTNCEIDINTHYTKKEVKQILLNNTKTIKLNCHGWDKYGRVLGKIYVNGTDINQEMIDKGYGYEYDGGTKKEFTI</sequence>
<dbReference type="AlphaFoldDB" id="A0A5E8CLA7"/>
<protein>
    <recommendedName>
        <fullName evidence="1">TNase-like domain-containing protein</fullName>
    </recommendedName>
</protein>
<gene>
    <name evidence="2" type="ORF">CPAV1605_1424</name>
</gene>
<organism evidence="2">
    <name type="scientific">seawater metagenome</name>
    <dbReference type="NCBI Taxonomy" id="1561972"/>
    <lineage>
        <taxon>unclassified sequences</taxon>
        <taxon>metagenomes</taxon>
        <taxon>ecological metagenomes</taxon>
    </lineage>
</organism>
<dbReference type="InterPro" id="IPR016071">
    <property type="entry name" value="Staphylococal_nuclease_OB-fold"/>
</dbReference>
<dbReference type="GO" id="GO:0003676">
    <property type="term" value="F:nucleic acid binding"/>
    <property type="evidence" value="ECO:0007669"/>
    <property type="project" value="InterPro"/>
</dbReference>
<dbReference type="InterPro" id="IPR002071">
    <property type="entry name" value="Thermonucl_AS"/>
</dbReference>
<proteinExistence type="predicted"/>
<dbReference type="EMBL" id="CABVLZ010000007">
    <property type="protein sequence ID" value="VVU95669.1"/>
    <property type="molecule type" value="Genomic_DNA"/>
</dbReference>
<dbReference type="Gene3D" id="2.40.50.90">
    <property type="match status" value="1"/>
</dbReference>
<dbReference type="Pfam" id="PF00565">
    <property type="entry name" value="SNase"/>
    <property type="match status" value="1"/>
</dbReference>
<evidence type="ECO:0000259" key="1">
    <source>
        <dbReference type="PROSITE" id="PS50830"/>
    </source>
</evidence>
<feature type="domain" description="TNase-like" evidence="1">
    <location>
        <begin position="28"/>
        <end position="169"/>
    </location>
</feature>
<dbReference type="GO" id="GO:0004518">
    <property type="term" value="F:nuclease activity"/>
    <property type="evidence" value="ECO:0007669"/>
    <property type="project" value="InterPro"/>
</dbReference>
<name>A0A5E8CLA7_9ZZZZ</name>
<evidence type="ECO:0000313" key="2">
    <source>
        <dbReference type="EMBL" id="VVU95669.1"/>
    </source>
</evidence>
<dbReference type="PROSITE" id="PS01284">
    <property type="entry name" value="TNASE_2"/>
    <property type="match status" value="1"/>
</dbReference>
<reference evidence="2" key="1">
    <citation type="submission" date="2019-09" db="EMBL/GenBank/DDBJ databases">
        <authorList>
            <person name="Needham M D."/>
        </authorList>
    </citation>
    <scope>NUCLEOTIDE SEQUENCE</scope>
</reference>
<dbReference type="SUPFAM" id="SSF50199">
    <property type="entry name" value="Staphylococcal nuclease"/>
    <property type="match status" value="1"/>
</dbReference>